<evidence type="ECO:0000313" key="1">
    <source>
        <dbReference type="EMBL" id="KAL2479384.1"/>
    </source>
</evidence>
<gene>
    <name evidence="1" type="ORF">Adt_32350</name>
</gene>
<dbReference type="EMBL" id="JBFOLK010000010">
    <property type="protein sequence ID" value="KAL2479384.1"/>
    <property type="molecule type" value="Genomic_DNA"/>
</dbReference>
<evidence type="ECO:0000313" key="2">
    <source>
        <dbReference type="Proteomes" id="UP001604336"/>
    </source>
</evidence>
<sequence>MEEADLEKSDYVKNRIRRRSQSHTRKSHLDRLINKAEARRDIVNALYHHRLSSSSTAAASGTVGNTTSQSFYQLMESMPIPEPTWSTTAPTVLCAPVPSVEVLEFEWPENMSSSHSWWIGFLNSLDGKENSELIMENSKGCGQISDNSSVEKPYLDANDDDSPFLDEWLIFPAAEDHDEQV</sequence>
<proteinExistence type="predicted"/>
<reference evidence="2" key="1">
    <citation type="submission" date="2024-07" db="EMBL/GenBank/DDBJ databases">
        <title>Two chromosome-level genome assemblies of Korean endemic species Abeliophyllum distichum and Forsythia ovata (Oleaceae).</title>
        <authorList>
            <person name="Jang H."/>
        </authorList>
    </citation>
    <scope>NUCLEOTIDE SEQUENCE [LARGE SCALE GENOMIC DNA]</scope>
</reference>
<name>A0ABD1QTX6_9LAMI</name>
<dbReference type="PANTHER" id="PTHR37256">
    <property type="entry name" value="E1A-BINDING PROTEIN P400-LIKE"/>
    <property type="match status" value="1"/>
</dbReference>
<accession>A0ABD1QTX6</accession>
<dbReference type="AlphaFoldDB" id="A0ABD1QTX6"/>
<dbReference type="Proteomes" id="UP001604336">
    <property type="component" value="Unassembled WGS sequence"/>
</dbReference>
<keyword evidence="2" id="KW-1185">Reference proteome</keyword>
<comment type="caution">
    <text evidence="1">The sequence shown here is derived from an EMBL/GenBank/DDBJ whole genome shotgun (WGS) entry which is preliminary data.</text>
</comment>
<dbReference type="PANTHER" id="PTHR37256:SF3">
    <property type="entry name" value="FORMIN-F-LIKE"/>
    <property type="match status" value="1"/>
</dbReference>
<protein>
    <submittedName>
        <fullName evidence="1">Uncharacterized protein</fullName>
    </submittedName>
</protein>
<organism evidence="1 2">
    <name type="scientific">Abeliophyllum distichum</name>
    <dbReference type="NCBI Taxonomy" id="126358"/>
    <lineage>
        <taxon>Eukaryota</taxon>
        <taxon>Viridiplantae</taxon>
        <taxon>Streptophyta</taxon>
        <taxon>Embryophyta</taxon>
        <taxon>Tracheophyta</taxon>
        <taxon>Spermatophyta</taxon>
        <taxon>Magnoliopsida</taxon>
        <taxon>eudicotyledons</taxon>
        <taxon>Gunneridae</taxon>
        <taxon>Pentapetalae</taxon>
        <taxon>asterids</taxon>
        <taxon>lamiids</taxon>
        <taxon>Lamiales</taxon>
        <taxon>Oleaceae</taxon>
        <taxon>Forsythieae</taxon>
        <taxon>Abeliophyllum</taxon>
    </lineage>
</organism>